<dbReference type="InterPro" id="IPR029044">
    <property type="entry name" value="Nucleotide-diphossugar_trans"/>
</dbReference>
<name>A0ABW0YK28_9BACI</name>
<evidence type="ECO:0000256" key="3">
    <source>
        <dbReference type="ARBA" id="ARBA00022679"/>
    </source>
</evidence>
<keyword evidence="6" id="KW-1185">Reference proteome</keyword>
<keyword evidence="3" id="KW-0808">Transferase</keyword>
<keyword evidence="2" id="KW-0328">Glycosyltransferase</keyword>
<gene>
    <name evidence="5" type="ORF">ACFPU1_03130</name>
</gene>
<evidence type="ECO:0000256" key="1">
    <source>
        <dbReference type="ARBA" id="ARBA00006739"/>
    </source>
</evidence>
<dbReference type="PANTHER" id="PTHR43685">
    <property type="entry name" value="GLYCOSYLTRANSFERASE"/>
    <property type="match status" value="1"/>
</dbReference>
<proteinExistence type="inferred from homology"/>
<evidence type="ECO:0000313" key="5">
    <source>
        <dbReference type="EMBL" id="MFC5711767.1"/>
    </source>
</evidence>
<comment type="caution">
    <text evidence="5">The sequence shown here is derived from an EMBL/GenBank/DDBJ whole genome shotgun (WGS) entry which is preliminary data.</text>
</comment>
<dbReference type="PANTHER" id="PTHR43685:SF5">
    <property type="entry name" value="GLYCOSYLTRANSFERASE EPSE-RELATED"/>
    <property type="match status" value="1"/>
</dbReference>
<dbReference type="Pfam" id="PF00535">
    <property type="entry name" value="Glycos_transf_2"/>
    <property type="match status" value="1"/>
</dbReference>
<dbReference type="InterPro" id="IPR050834">
    <property type="entry name" value="Glycosyltransf_2"/>
</dbReference>
<dbReference type="EMBL" id="JBHSOZ010000003">
    <property type="protein sequence ID" value="MFC5711767.1"/>
    <property type="molecule type" value="Genomic_DNA"/>
</dbReference>
<feature type="domain" description="Glycosyltransferase 2-like" evidence="4">
    <location>
        <begin position="4"/>
        <end position="165"/>
    </location>
</feature>
<dbReference type="InterPro" id="IPR001173">
    <property type="entry name" value="Glyco_trans_2-like"/>
</dbReference>
<reference evidence="6" key="1">
    <citation type="journal article" date="2019" name="Int. J. Syst. Evol. Microbiol.">
        <title>The Global Catalogue of Microorganisms (GCM) 10K type strain sequencing project: providing services to taxonomists for standard genome sequencing and annotation.</title>
        <authorList>
            <consortium name="The Broad Institute Genomics Platform"/>
            <consortium name="The Broad Institute Genome Sequencing Center for Infectious Disease"/>
            <person name="Wu L."/>
            <person name="Ma J."/>
        </authorList>
    </citation>
    <scope>NUCLEOTIDE SEQUENCE [LARGE SCALE GENOMIC DNA]</scope>
    <source>
        <strain evidence="6">CECT 7184</strain>
    </source>
</reference>
<protein>
    <submittedName>
        <fullName evidence="5">Glycosyltransferase family 2 protein</fullName>
    </submittedName>
</protein>
<dbReference type="Proteomes" id="UP001596142">
    <property type="component" value="Unassembled WGS sequence"/>
</dbReference>
<dbReference type="Gene3D" id="3.90.550.10">
    <property type="entry name" value="Spore Coat Polysaccharide Biosynthesis Protein SpsA, Chain A"/>
    <property type="match status" value="1"/>
</dbReference>
<dbReference type="SUPFAM" id="SSF53448">
    <property type="entry name" value="Nucleotide-diphospho-sugar transferases"/>
    <property type="match status" value="1"/>
</dbReference>
<sequence>MLVSIVMAVYNGELFLKDAINGILSQTYSEIEVIIVDDGSSDQTKKILDEINDQRVRIIHLNRNQGAANALNIGIDHSKGEWIAIHDADDISFPERIEEQVAHIKSNKSLVAVGTFIECIDKSNRKRTRTLGRNNFTSHEEIKALLYNGCPLTHGSMMFSKSAFYEAGQYNPNYKIAYDYELWCRLINIGSIENVPKVLYRYRIYDESLSHKNDRQTCIELFNSFSTFLLTNNFVNKSKKPSFILVGTENGCNTFMSVTNLKIKKKINIDRNNAGLLIIETLKNKNVDGVIVLGKPKDKKILLEYLIKNGMKKNENLFDFWSSI</sequence>
<accession>A0ABW0YK28</accession>
<dbReference type="RefSeq" id="WP_385938485.1">
    <property type="nucleotide sequence ID" value="NZ_JBHSOZ010000003.1"/>
</dbReference>
<evidence type="ECO:0000259" key="4">
    <source>
        <dbReference type="Pfam" id="PF00535"/>
    </source>
</evidence>
<comment type="similarity">
    <text evidence="1">Belongs to the glycosyltransferase 2 family.</text>
</comment>
<evidence type="ECO:0000256" key="2">
    <source>
        <dbReference type="ARBA" id="ARBA00022676"/>
    </source>
</evidence>
<evidence type="ECO:0000313" key="6">
    <source>
        <dbReference type="Proteomes" id="UP001596142"/>
    </source>
</evidence>
<organism evidence="5 6">
    <name type="scientific">Thalassorhabdus alkalitolerans</name>
    <dbReference type="NCBI Taxonomy" id="2282697"/>
    <lineage>
        <taxon>Bacteria</taxon>
        <taxon>Bacillati</taxon>
        <taxon>Bacillota</taxon>
        <taxon>Bacilli</taxon>
        <taxon>Bacillales</taxon>
        <taxon>Bacillaceae</taxon>
        <taxon>Thalassorhabdus</taxon>
    </lineage>
</organism>